<keyword evidence="1" id="KW-0808">Transferase</keyword>
<proteinExistence type="predicted"/>
<accession>A0A438FH55</accession>
<dbReference type="Proteomes" id="UP000288805">
    <property type="component" value="Unassembled WGS sequence"/>
</dbReference>
<protein>
    <submittedName>
        <fullName evidence="1">Putative LRR receptor-like serine/threonine-protein kinase</fullName>
    </submittedName>
</protein>
<keyword evidence="1" id="KW-0418">Kinase</keyword>
<evidence type="ECO:0000313" key="1">
    <source>
        <dbReference type="EMBL" id="RVW59313.1"/>
    </source>
</evidence>
<dbReference type="AlphaFoldDB" id="A0A438FH55"/>
<comment type="caution">
    <text evidence="1">The sequence shown here is derived from an EMBL/GenBank/DDBJ whole genome shotgun (WGS) entry which is preliminary data.</text>
</comment>
<keyword evidence="1" id="KW-0675">Receptor</keyword>
<reference evidence="1 2" key="1">
    <citation type="journal article" date="2018" name="PLoS Genet.">
        <title>Population sequencing reveals clonal diversity and ancestral inbreeding in the grapevine cultivar Chardonnay.</title>
        <authorList>
            <person name="Roach M.J."/>
            <person name="Johnson D.L."/>
            <person name="Bohlmann J."/>
            <person name="van Vuuren H.J."/>
            <person name="Jones S.J."/>
            <person name="Pretorius I.S."/>
            <person name="Schmidt S.A."/>
            <person name="Borneman A.R."/>
        </authorList>
    </citation>
    <scope>NUCLEOTIDE SEQUENCE [LARGE SCALE GENOMIC DNA]</scope>
    <source>
        <strain evidence="2">cv. Chardonnay</strain>
        <tissue evidence="1">Leaf</tissue>
    </source>
</reference>
<dbReference type="EMBL" id="QGNW01000896">
    <property type="protein sequence ID" value="RVW59313.1"/>
    <property type="molecule type" value="Genomic_DNA"/>
</dbReference>
<sequence>MNFVSSYSSSKSSTVQWCLKKDLSCPEKPRYHSFFINYGGGKMSFEGNEYDKDVDGRPARCLKWHLKPERRRKHTSLLKCITSAPETCKPCLNDAA</sequence>
<gene>
    <name evidence="1" type="primary">VvCHDh000034_10</name>
    <name evidence="1" type="ORF">CK203_091089</name>
</gene>
<evidence type="ECO:0000313" key="2">
    <source>
        <dbReference type="Proteomes" id="UP000288805"/>
    </source>
</evidence>
<dbReference type="GO" id="GO:0016301">
    <property type="term" value="F:kinase activity"/>
    <property type="evidence" value="ECO:0007669"/>
    <property type="project" value="UniProtKB-KW"/>
</dbReference>
<name>A0A438FH55_VITVI</name>
<organism evidence="1 2">
    <name type="scientific">Vitis vinifera</name>
    <name type="common">Grape</name>
    <dbReference type="NCBI Taxonomy" id="29760"/>
    <lineage>
        <taxon>Eukaryota</taxon>
        <taxon>Viridiplantae</taxon>
        <taxon>Streptophyta</taxon>
        <taxon>Embryophyta</taxon>
        <taxon>Tracheophyta</taxon>
        <taxon>Spermatophyta</taxon>
        <taxon>Magnoliopsida</taxon>
        <taxon>eudicotyledons</taxon>
        <taxon>Gunneridae</taxon>
        <taxon>Pentapetalae</taxon>
        <taxon>rosids</taxon>
        <taxon>Vitales</taxon>
        <taxon>Vitaceae</taxon>
        <taxon>Viteae</taxon>
        <taxon>Vitis</taxon>
    </lineage>
</organism>